<sequence length="198" mass="22045">MKILLADDHPLFRDGMRYLLTRKQSEVIVLEAGDISTALALLTEHGDVDLILLDLKMPGMEDFKGYQVLEQQVPEIPIVILSASESPLDIQQALDAGAAGYIPKSFTTEAMQHALQLVLEGYVYQPPPDDTKQKLFNQLSARQVAVLRLLCEGLNNKAIARRLHISETTVKHHVAAIFRVLDVSNRTQVALKVKILLI</sequence>
<dbReference type="InterPro" id="IPR051015">
    <property type="entry name" value="EvgA-like"/>
</dbReference>
<evidence type="ECO:0000256" key="1">
    <source>
        <dbReference type="ARBA" id="ARBA00022553"/>
    </source>
</evidence>
<keyword evidence="7" id="KW-1185">Reference proteome</keyword>
<dbReference type="GO" id="GO:0003677">
    <property type="term" value="F:DNA binding"/>
    <property type="evidence" value="ECO:0007669"/>
    <property type="project" value="UniProtKB-KW"/>
</dbReference>
<dbReference type="CDD" id="cd06170">
    <property type="entry name" value="LuxR_C_like"/>
    <property type="match status" value="1"/>
</dbReference>
<evidence type="ECO:0000313" key="6">
    <source>
        <dbReference type="EMBL" id="SEH04385.1"/>
    </source>
</evidence>
<dbReference type="Gene3D" id="3.40.50.2300">
    <property type="match status" value="1"/>
</dbReference>
<dbReference type="Pfam" id="PF00196">
    <property type="entry name" value="GerE"/>
    <property type="match status" value="1"/>
</dbReference>
<keyword evidence="2" id="KW-0238">DNA-binding</keyword>
<dbReference type="PROSITE" id="PS50110">
    <property type="entry name" value="RESPONSE_REGULATORY"/>
    <property type="match status" value="1"/>
</dbReference>
<dbReference type="InterPro" id="IPR011006">
    <property type="entry name" value="CheY-like_superfamily"/>
</dbReference>
<dbReference type="GO" id="GO:0006355">
    <property type="term" value="P:regulation of DNA-templated transcription"/>
    <property type="evidence" value="ECO:0007669"/>
    <property type="project" value="InterPro"/>
</dbReference>
<keyword evidence="1 3" id="KW-0597">Phosphoprotein</keyword>
<dbReference type="PANTHER" id="PTHR45566:SF2">
    <property type="entry name" value="NARL SUBFAMILY"/>
    <property type="match status" value="1"/>
</dbReference>
<dbReference type="PANTHER" id="PTHR45566">
    <property type="entry name" value="HTH-TYPE TRANSCRIPTIONAL REGULATOR YHJB-RELATED"/>
    <property type="match status" value="1"/>
</dbReference>
<dbReference type="RefSeq" id="WP_103918454.1">
    <property type="nucleotide sequence ID" value="NZ_FMSV02000046.1"/>
</dbReference>
<gene>
    <name evidence="6" type="primary">degU</name>
    <name evidence="6" type="ORF">MBHS_00231</name>
</gene>
<evidence type="ECO:0000313" key="7">
    <source>
        <dbReference type="Proteomes" id="UP000236724"/>
    </source>
</evidence>
<dbReference type="GO" id="GO:0000160">
    <property type="term" value="P:phosphorelay signal transduction system"/>
    <property type="evidence" value="ECO:0007669"/>
    <property type="project" value="InterPro"/>
</dbReference>
<evidence type="ECO:0000259" key="5">
    <source>
        <dbReference type="PROSITE" id="PS50110"/>
    </source>
</evidence>
<dbReference type="PROSITE" id="PS50043">
    <property type="entry name" value="HTH_LUXR_2"/>
    <property type="match status" value="1"/>
</dbReference>
<dbReference type="Proteomes" id="UP000236724">
    <property type="component" value="Unassembled WGS sequence"/>
</dbReference>
<dbReference type="SMART" id="SM00448">
    <property type="entry name" value="REC"/>
    <property type="match status" value="1"/>
</dbReference>
<dbReference type="Pfam" id="PF00072">
    <property type="entry name" value="Response_reg"/>
    <property type="match status" value="1"/>
</dbReference>
<dbReference type="AlphaFoldDB" id="A0A1H6F5X0"/>
<dbReference type="InterPro" id="IPR016032">
    <property type="entry name" value="Sig_transdc_resp-reg_C-effctor"/>
</dbReference>
<reference evidence="6 7" key="1">
    <citation type="submission" date="2016-10" db="EMBL/GenBank/DDBJ databases">
        <authorList>
            <person name="de Groot N.N."/>
        </authorList>
    </citation>
    <scope>NUCLEOTIDE SEQUENCE [LARGE SCALE GENOMIC DNA]</scope>
    <source>
        <strain evidence="6">MBHS1</strain>
    </source>
</reference>
<dbReference type="PRINTS" id="PR00038">
    <property type="entry name" value="HTHLUXR"/>
</dbReference>
<feature type="modified residue" description="4-aspartylphosphate" evidence="3">
    <location>
        <position position="54"/>
    </location>
</feature>
<dbReference type="InterPro" id="IPR000792">
    <property type="entry name" value="Tscrpt_reg_LuxR_C"/>
</dbReference>
<dbReference type="SMART" id="SM00421">
    <property type="entry name" value="HTH_LUXR"/>
    <property type="match status" value="1"/>
</dbReference>
<accession>A0A1H6F5X0</accession>
<dbReference type="InterPro" id="IPR058245">
    <property type="entry name" value="NreC/VraR/RcsB-like_REC"/>
</dbReference>
<evidence type="ECO:0000256" key="2">
    <source>
        <dbReference type="ARBA" id="ARBA00023125"/>
    </source>
</evidence>
<dbReference type="InterPro" id="IPR001789">
    <property type="entry name" value="Sig_transdc_resp-reg_receiver"/>
</dbReference>
<dbReference type="EMBL" id="FMSV02000046">
    <property type="protein sequence ID" value="SEH04385.1"/>
    <property type="molecule type" value="Genomic_DNA"/>
</dbReference>
<feature type="domain" description="HTH luxR-type" evidence="4">
    <location>
        <begin position="132"/>
        <end position="197"/>
    </location>
</feature>
<feature type="domain" description="Response regulatory" evidence="5">
    <location>
        <begin position="2"/>
        <end position="119"/>
    </location>
</feature>
<organism evidence="6 7">
    <name type="scientific">Candidatus Venteria ishoeyi</name>
    <dbReference type="NCBI Taxonomy" id="1899563"/>
    <lineage>
        <taxon>Bacteria</taxon>
        <taxon>Pseudomonadati</taxon>
        <taxon>Pseudomonadota</taxon>
        <taxon>Gammaproteobacteria</taxon>
        <taxon>Thiotrichales</taxon>
        <taxon>Thiotrichaceae</taxon>
        <taxon>Venteria</taxon>
    </lineage>
</organism>
<name>A0A1H6F5X0_9GAMM</name>
<dbReference type="CDD" id="cd17535">
    <property type="entry name" value="REC_NarL-like"/>
    <property type="match status" value="1"/>
</dbReference>
<evidence type="ECO:0000259" key="4">
    <source>
        <dbReference type="PROSITE" id="PS50043"/>
    </source>
</evidence>
<dbReference type="OrthoDB" id="9796655at2"/>
<proteinExistence type="predicted"/>
<evidence type="ECO:0000256" key="3">
    <source>
        <dbReference type="PROSITE-ProRule" id="PRU00169"/>
    </source>
</evidence>
<protein>
    <submittedName>
        <fullName evidence="6">Transcriptional regulatory protein DegU</fullName>
    </submittedName>
</protein>
<dbReference type="SUPFAM" id="SSF52172">
    <property type="entry name" value="CheY-like"/>
    <property type="match status" value="1"/>
</dbReference>
<dbReference type="SUPFAM" id="SSF46894">
    <property type="entry name" value="C-terminal effector domain of the bipartite response regulators"/>
    <property type="match status" value="1"/>
</dbReference>